<name>A0A6A6J6V8_9PLEO</name>
<feature type="compositionally biased region" description="Acidic residues" evidence="1">
    <location>
        <begin position="78"/>
        <end position="90"/>
    </location>
</feature>
<proteinExistence type="predicted"/>
<dbReference type="PANTHER" id="PTHR36452">
    <property type="entry name" value="CHROMOSOME 12, WHOLE GENOME SHOTGUN SEQUENCE"/>
    <property type="match status" value="1"/>
</dbReference>
<organism evidence="2 3">
    <name type="scientific">Trematosphaeria pertusa</name>
    <dbReference type="NCBI Taxonomy" id="390896"/>
    <lineage>
        <taxon>Eukaryota</taxon>
        <taxon>Fungi</taxon>
        <taxon>Dikarya</taxon>
        <taxon>Ascomycota</taxon>
        <taxon>Pezizomycotina</taxon>
        <taxon>Dothideomycetes</taxon>
        <taxon>Pleosporomycetidae</taxon>
        <taxon>Pleosporales</taxon>
        <taxon>Massarineae</taxon>
        <taxon>Trematosphaeriaceae</taxon>
        <taxon>Trematosphaeria</taxon>
    </lineage>
</organism>
<evidence type="ECO:0000313" key="3">
    <source>
        <dbReference type="Proteomes" id="UP000800094"/>
    </source>
</evidence>
<feature type="region of interest" description="Disordered" evidence="1">
    <location>
        <begin position="390"/>
        <end position="421"/>
    </location>
</feature>
<dbReference type="NCBIfam" id="TIGR02453">
    <property type="entry name" value="TIGR02453 family protein"/>
    <property type="match status" value="1"/>
</dbReference>
<dbReference type="AlphaFoldDB" id="A0A6A6J6V8"/>
<dbReference type="InterPro" id="IPR012808">
    <property type="entry name" value="CHP02453"/>
</dbReference>
<dbReference type="GeneID" id="54584092"/>
<reference evidence="2" key="1">
    <citation type="journal article" date="2020" name="Stud. Mycol.">
        <title>101 Dothideomycetes genomes: a test case for predicting lifestyles and emergence of pathogens.</title>
        <authorList>
            <person name="Haridas S."/>
            <person name="Albert R."/>
            <person name="Binder M."/>
            <person name="Bloem J."/>
            <person name="Labutti K."/>
            <person name="Salamov A."/>
            <person name="Andreopoulos B."/>
            <person name="Baker S."/>
            <person name="Barry K."/>
            <person name="Bills G."/>
            <person name="Bluhm B."/>
            <person name="Cannon C."/>
            <person name="Castanera R."/>
            <person name="Culley D."/>
            <person name="Daum C."/>
            <person name="Ezra D."/>
            <person name="Gonzalez J."/>
            <person name="Henrissat B."/>
            <person name="Kuo A."/>
            <person name="Liang C."/>
            <person name="Lipzen A."/>
            <person name="Lutzoni F."/>
            <person name="Magnuson J."/>
            <person name="Mondo S."/>
            <person name="Nolan M."/>
            <person name="Ohm R."/>
            <person name="Pangilinan J."/>
            <person name="Park H.-J."/>
            <person name="Ramirez L."/>
            <person name="Alfaro M."/>
            <person name="Sun H."/>
            <person name="Tritt A."/>
            <person name="Yoshinaga Y."/>
            <person name="Zwiers L.-H."/>
            <person name="Turgeon B."/>
            <person name="Goodwin S."/>
            <person name="Spatafora J."/>
            <person name="Crous P."/>
            <person name="Grigoriev I."/>
        </authorList>
    </citation>
    <scope>NUCLEOTIDE SEQUENCE</scope>
    <source>
        <strain evidence="2">CBS 122368</strain>
    </source>
</reference>
<gene>
    <name evidence="2" type="ORF">BU26DRAFT_527313</name>
</gene>
<feature type="compositionally biased region" description="Low complexity" evidence="1">
    <location>
        <begin position="1"/>
        <end position="16"/>
    </location>
</feature>
<dbReference type="EMBL" id="ML987189">
    <property type="protein sequence ID" value="KAF2257203.1"/>
    <property type="molecule type" value="Genomic_DNA"/>
</dbReference>
<sequence length="421" mass="46814">MAPKAAKSKTTAALRSSSKRAAPETPMRQSKRAKARARQSYVEPDSDDAVEDSGAEPSEDEDVKVSDYEGESGKDLSSDSDPEEASSEDEDKPRKSNPRGRPAKRVDLPLHKKHDGEEGLWKPGAKLEPGTVLIMKNMKPKAREAGDTPYMDDTIHPNTMLFLEDLTRNNERSWLKSHDPDYRNALQDFNTFVEKLSEKVMEADDTIPELPVKDLIFRIYRDVRFSKDQTPYKTHFSAAWSRTGRKGPYAAYYVQIQPEGGSFVGGGLWMPEAQALAALRRSIDSKPERIKRVLTDAGIRREFFGGIPNDAEKAVRAFVSQPMNQSSALKKHPKGYDKDHKDIELLRLRNFTLGTKLTDEEIVGAKGLGRIAELVACMVPFITYLNGIVMPDNDESTDSSEDDEESDEDGDGSAGVGEGDD</sequence>
<feature type="compositionally biased region" description="Acidic residues" evidence="1">
    <location>
        <begin position="392"/>
        <end position="411"/>
    </location>
</feature>
<protein>
    <submittedName>
        <fullName evidence="2">Uncharacterized protein</fullName>
    </submittedName>
</protein>
<feature type="compositionally biased region" description="Acidic residues" evidence="1">
    <location>
        <begin position="44"/>
        <end position="62"/>
    </location>
</feature>
<accession>A0A6A6J6V8</accession>
<evidence type="ECO:0000313" key="2">
    <source>
        <dbReference type="EMBL" id="KAF2257203.1"/>
    </source>
</evidence>
<keyword evidence="3" id="KW-1185">Reference proteome</keyword>
<dbReference type="OrthoDB" id="2537769at2759"/>
<dbReference type="Pfam" id="PF09365">
    <property type="entry name" value="DUF2461"/>
    <property type="match status" value="1"/>
</dbReference>
<dbReference type="RefSeq" id="XP_033692207.1">
    <property type="nucleotide sequence ID" value="XM_033830762.1"/>
</dbReference>
<feature type="compositionally biased region" description="Gly residues" evidence="1">
    <location>
        <begin position="412"/>
        <end position="421"/>
    </location>
</feature>
<feature type="compositionally biased region" description="Basic and acidic residues" evidence="1">
    <location>
        <begin position="63"/>
        <end position="77"/>
    </location>
</feature>
<feature type="region of interest" description="Disordered" evidence="1">
    <location>
        <begin position="1"/>
        <end position="124"/>
    </location>
</feature>
<dbReference type="PANTHER" id="PTHR36452:SF1">
    <property type="entry name" value="DUF2461 DOMAIN-CONTAINING PROTEIN"/>
    <property type="match status" value="1"/>
</dbReference>
<dbReference type="Proteomes" id="UP000800094">
    <property type="component" value="Unassembled WGS sequence"/>
</dbReference>
<evidence type="ECO:0000256" key="1">
    <source>
        <dbReference type="SAM" id="MobiDB-lite"/>
    </source>
</evidence>
<feature type="compositionally biased region" description="Basic and acidic residues" evidence="1">
    <location>
        <begin position="104"/>
        <end position="120"/>
    </location>
</feature>